<comment type="caution">
    <text evidence="1">The sequence shown here is derived from an EMBL/GenBank/DDBJ whole genome shotgun (WGS) entry which is preliminary data.</text>
</comment>
<sequence length="53" mass="6308">MLIHSEVVSFFTNISRNRRRGAVRIPSLSIFEEKGFSRKFRIFVVFLENFEIS</sequence>
<protein>
    <submittedName>
        <fullName evidence="1">Uncharacterized protein</fullName>
    </submittedName>
</protein>
<accession>A0A0V1GG72</accession>
<organism evidence="1 2">
    <name type="scientific">Trichinella pseudospiralis</name>
    <name type="common">Parasitic roundworm</name>
    <dbReference type="NCBI Taxonomy" id="6337"/>
    <lineage>
        <taxon>Eukaryota</taxon>
        <taxon>Metazoa</taxon>
        <taxon>Ecdysozoa</taxon>
        <taxon>Nematoda</taxon>
        <taxon>Enoplea</taxon>
        <taxon>Dorylaimia</taxon>
        <taxon>Trichinellida</taxon>
        <taxon>Trichinellidae</taxon>
        <taxon>Trichinella</taxon>
    </lineage>
</organism>
<gene>
    <name evidence="1" type="ORF">T4B_11264</name>
</gene>
<evidence type="ECO:0000313" key="2">
    <source>
        <dbReference type="Proteomes" id="UP000054805"/>
    </source>
</evidence>
<reference evidence="1 2" key="1">
    <citation type="submission" date="2015-01" db="EMBL/GenBank/DDBJ databases">
        <title>Evolution of Trichinella species and genotypes.</title>
        <authorList>
            <person name="Korhonen P.K."/>
            <person name="Edoardo P."/>
            <person name="Giuseppe L.R."/>
            <person name="Gasser R.B."/>
        </authorList>
    </citation>
    <scope>NUCLEOTIDE SEQUENCE [LARGE SCALE GENOMIC DNA]</scope>
    <source>
        <strain evidence="1">ISS588</strain>
    </source>
</reference>
<evidence type="ECO:0000313" key="1">
    <source>
        <dbReference type="EMBL" id="KRY97245.1"/>
    </source>
</evidence>
<dbReference type="EMBL" id="JYDS01002549">
    <property type="protein sequence ID" value="KRY97245.1"/>
    <property type="molecule type" value="Genomic_DNA"/>
</dbReference>
<name>A0A0V1GG72_TRIPS</name>
<proteinExistence type="predicted"/>
<dbReference type="Proteomes" id="UP000054805">
    <property type="component" value="Unassembled WGS sequence"/>
</dbReference>
<keyword evidence="2" id="KW-1185">Reference proteome</keyword>
<dbReference type="AlphaFoldDB" id="A0A0V1GG72"/>